<organism evidence="1 2">
    <name type="scientific">Danaus chrysippus</name>
    <name type="common">African queen</name>
    <dbReference type="NCBI Taxonomy" id="151541"/>
    <lineage>
        <taxon>Eukaryota</taxon>
        <taxon>Metazoa</taxon>
        <taxon>Ecdysozoa</taxon>
        <taxon>Arthropoda</taxon>
        <taxon>Hexapoda</taxon>
        <taxon>Insecta</taxon>
        <taxon>Pterygota</taxon>
        <taxon>Neoptera</taxon>
        <taxon>Endopterygota</taxon>
        <taxon>Lepidoptera</taxon>
        <taxon>Glossata</taxon>
        <taxon>Ditrysia</taxon>
        <taxon>Papilionoidea</taxon>
        <taxon>Nymphalidae</taxon>
        <taxon>Danainae</taxon>
        <taxon>Danaini</taxon>
        <taxon>Danaina</taxon>
        <taxon>Danaus</taxon>
        <taxon>Anosia</taxon>
    </lineage>
</organism>
<sequence length="141" mass="16350">MALRQGAPHIALESMSQQKPHYITIRNIKAVSLSELQRFDEAMTVLRSVLDVDQPEQKDKHTFFKETITKVRTAIEDSNNKDSLKRFEDIETALKDRNLIDDQTIDQLITSEITLKKKNKNLPRGMPKMAYNMRHKKDLLG</sequence>
<dbReference type="InterPro" id="IPR034629">
    <property type="entry name" value="PTCD2"/>
</dbReference>
<dbReference type="Proteomes" id="UP000789524">
    <property type="component" value="Unassembled WGS sequence"/>
</dbReference>
<gene>
    <name evidence="1" type="ORF">DCHRY22_LOCUS5071</name>
</gene>
<accession>A0A8J2QQV6</accession>
<dbReference type="GO" id="GO:0005739">
    <property type="term" value="C:mitochondrion"/>
    <property type="evidence" value="ECO:0007669"/>
    <property type="project" value="InterPro"/>
</dbReference>
<name>A0A8J2QQV6_9NEOP</name>
<dbReference type="GO" id="GO:0003723">
    <property type="term" value="F:RNA binding"/>
    <property type="evidence" value="ECO:0007669"/>
    <property type="project" value="TreeGrafter"/>
</dbReference>
<dbReference type="PANTHER" id="PTHR14700:SF0">
    <property type="entry name" value="PENTATRICOPEPTIDE REPEAT-CONTAINING PROTEIN 2, MITOCHONDRIAL"/>
    <property type="match status" value="1"/>
</dbReference>
<dbReference type="OrthoDB" id="6073372at2759"/>
<protein>
    <submittedName>
        <fullName evidence="1">(African queen) hypothetical protein</fullName>
    </submittedName>
</protein>
<dbReference type="GO" id="GO:0007005">
    <property type="term" value="P:mitochondrion organization"/>
    <property type="evidence" value="ECO:0007669"/>
    <property type="project" value="TreeGrafter"/>
</dbReference>
<keyword evidence="2" id="KW-1185">Reference proteome</keyword>
<comment type="caution">
    <text evidence="1">The sequence shown here is derived from an EMBL/GenBank/DDBJ whole genome shotgun (WGS) entry which is preliminary data.</text>
</comment>
<evidence type="ECO:0000313" key="1">
    <source>
        <dbReference type="EMBL" id="CAG9564013.1"/>
    </source>
</evidence>
<dbReference type="AlphaFoldDB" id="A0A8J2QQV6"/>
<reference evidence="1" key="1">
    <citation type="submission" date="2021-09" db="EMBL/GenBank/DDBJ databases">
        <authorList>
            <person name="Martin H S."/>
        </authorList>
    </citation>
    <scope>NUCLEOTIDE SEQUENCE</scope>
</reference>
<dbReference type="EMBL" id="CAKASE010000050">
    <property type="protein sequence ID" value="CAG9564013.1"/>
    <property type="molecule type" value="Genomic_DNA"/>
</dbReference>
<evidence type="ECO:0000313" key="2">
    <source>
        <dbReference type="Proteomes" id="UP000789524"/>
    </source>
</evidence>
<proteinExistence type="predicted"/>
<dbReference type="GO" id="GO:0050684">
    <property type="term" value="P:regulation of mRNA processing"/>
    <property type="evidence" value="ECO:0007669"/>
    <property type="project" value="InterPro"/>
</dbReference>
<dbReference type="PANTHER" id="PTHR14700">
    <property type="entry name" value="PENTATRICOPEPTIDE REPEAT-CONTAINING PROTEIN 2, MITOCHONDRIAL"/>
    <property type="match status" value="1"/>
</dbReference>